<comment type="caution">
    <text evidence="1">The sequence shown here is derived from an EMBL/GenBank/DDBJ whole genome shotgun (WGS) entry which is preliminary data.</text>
</comment>
<evidence type="ECO:0000313" key="1">
    <source>
        <dbReference type="EMBL" id="GAA2734852.1"/>
    </source>
</evidence>
<accession>A0ABN3UKY7</accession>
<name>A0ABN3UKY7_9ACTN</name>
<organism evidence="1 2">
    <name type="scientific">Actinocorallia aurantiaca</name>
    <dbReference type="NCBI Taxonomy" id="46204"/>
    <lineage>
        <taxon>Bacteria</taxon>
        <taxon>Bacillati</taxon>
        <taxon>Actinomycetota</taxon>
        <taxon>Actinomycetes</taxon>
        <taxon>Streptosporangiales</taxon>
        <taxon>Thermomonosporaceae</taxon>
        <taxon>Actinocorallia</taxon>
    </lineage>
</organism>
<proteinExistence type="predicted"/>
<gene>
    <name evidence="1" type="ORF">GCM10010439_58190</name>
</gene>
<dbReference type="Proteomes" id="UP001501842">
    <property type="component" value="Unassembled WGS sequence"/>
</dbReference>
<evidence type="ECO:0000313" key="2">
    <source>
        <dbReference type="Proteomes" id="UP001501842"/>
    </source>
</evidence>
<protein>
    <submittedName>
        <fullName evidence="1">Uncharacterized protein</fullName>
    </submittedName>
</protein>
<keyword evidence="2" id="KW-1185">Reference proteome</keyword>
<dbReference type="RefSeq" id="WP_344455012.1">
    <property type="nucleotide sequence ID" value="NZ_BAAATZ010000029.1"/>
</dbReference>
<reference evidence="1 2" key="1">
    <citation type="journal article" date="2019" name="Int. J. Syst. Evol. Microbiol.">
        <title>The Global Catalogue of Microorganisms (GCM) 10K type strain sequencing project: providing services to taxonomists for standard genome sequencing and annotation.</title>
        <authorList>
            <consortium name="The Broad Institute Genomics Platform"/>
            <consortium name="The Broad Institute Genome Sequencing Center for Infectious Disease"/>
            <person name="Wu L."/>
            <person name="Ma J."/>
        </authorList>
    </citation>
    <scope>NUCLEOTIDE SEQUENCE [LARGE SCALE GENOMIC DNA]</scope>
    <source>
        <strain evidence="1 2">JCM 8201</strain>
    </source>
</reference>
<dbReference type="EMBL" id="BAAATZ010000029">
    <property type="protein sequence ID" value="GAA2734852.1"/>
    <property type="molecule type" value="Genomic_DNA"/>
</dbReference>
<sequence length="117" mass="12568">MAGPDLPIMCTLPPNAMVERLTRFEALFGASLTGLEREPLLLRLAFEAGAEREARLRELFAAEQRCCAFLTFGYERTEAGLRVSIAAPAGAGATLDGFQALAERTAPPQAVARSWTG</sequence>